<sequence length="500" mass="54458">MTDKGTTQNIGAWLVDEFSAPGWHSAVVAQELSEDLLDNIVAQFDEYDKATKIGILFSILHIRKGEMVSKVSQVTKIIGIASQDQDEWVRLLGHTIRDVPTLKQLNLNSNEWSSQAQPTLDSVVKTIREKGFGFHPTEFSVVQKCAQPVCNYTNPCYDSNEPTIIKHFQLDTTTGNTISDAERASRFDALVQAEDDTLALESPLTSPTSYSNASNRFPGDGHVSSSGISNPMAPASASSIGRPPPPASSLYARGSMDGRSGLRPPPPRSRPNASASSSLFIQRPMSRKPSLGSDGNKPSFLRPSGPARFNRPLPPGMATNASGGGPSFHAPGSNAPSRPPMARNESSIPKGFIKQSRVQMLDFSDASVLQESNTRAIDTAMQDLQNEKEARKLQLAEERRLASEKRKLEAQKEKEEREATKRRKHSKADTAGTTGNDDATEGPVDEQTTLSTEQSQSSPDGSPTQQAQPVKEEPPQPLEPNSSYSQFYVNPDDEYLPPQN</sequence>
<feature type="region of interest" description="Disordered" evidence="1">
    <location>
        <begin position="388"/>
        <end position="500"/>
    </location>
</feature>
<feature type="compositionally biased region" description="Polar residues" evidence="1">
    <location>
        <begin position="459"/>
        <end position="468"/>
    </location>
</feature>
<feature type="compositionally biased region" description="Polar residues" evidence="1">
    <location>
        <begin position="203"/>
        <end position="215"/>
    </location>
</feature>
<name>A0A1X2IFZ6_9FUNG</name>
<feature type="compositionally biased region" description="Acidic residues" evidence="1">
    <location>
        <begin position="491"/>
        <end position="500"/>
    </location>
</feature>
<accession>A0A1X2IFZ6</accession>
<dbReference type="EMBL" id="MCGE01000013">
    <property type="protein sequence ID" value="ORZ15112.1"/>
    <property type="molecule type" value="Genomic_DNA"/>
</dbReference>
<gene>
    <name evidence="3" type="ORF">BCR42DRAFT_416437</name>
</gene>
<evidence type="ECO:0000256" key="1">
    <source>
        <dbReference type="SAM" id="MobiDB-lite"/>
    </source>
</evidence>
<protein>
    <recommendedName>
        <fullName evidence="2">NELF-A N-terminal domain-containing protein</fullName>
    </recommendedName>
</protein>
<dbReference type="InterPro" id="IPR056557">
    <property type="entry name" value="NELF-A_N"/>
</dbReference>
<feature type="region of interest" description="Disordered" evidence="1">
    <location>
        <begin position="200"/>
        <end position="353"/>
    </location>
</feature>
<dbReference type="Pfam" id="PF23553">
    <property type="entry name" value="NELF-A_N"/>
    <property type="match status" value="1"/>
</dbReference>
<evidence type="ECO:0000313" key="3">
    <source>
        <dbReference type="EMBL" id="ORZ15112.1"/>
    </source>
</evidence>
<organism evidence="3 4">
    <name type="scientific">Absidia repens</name>
    <dbReference type="NCBI Taxonomy" id="90262"/>
    <lineage>
        <taxon>Eukaryota</taxon>
        <taxon>Fungi</taxon>
        <taxon>Fungi incertae sedis</taxon>
        <taxon>Mucoromycota</taxon>
        <taxon>Mucoromycotina</taxon>
        <taxon>Mucoromycetes</taxon>
        <taxon>Mucorales</taxon>
        <taxon>Cunninghamellaceae</taxon>
        <taxon>Absidia</taxon>
    </lineage>
</organism>
<dbReference type="Proteomes" id="UP000193560">
    <property type="component" value="Unassembled WGS sequence"/>
</dbReference>
<comment type="caution">
    <text evidence="3">The sequence shown here is derived from an EMBL/GenBank/DDBJ whole genome shotgun (WGS) entry which is preliminary data.</text>
</comment>
<feature type="domain" description="NELF-A N-terminal" evidence="2">
    <location>
        <begin position="21"/>
        <end position="130"/>
    </location>
</feature>
<reference evidence="3 4" key="1">
    <citation type="submission" date="2016-07" db="EMBL/GenBank/DDBJ databases">
        <title>Pervasive Adenine N6-methylation of Active Genes in Fungi.</title>
        <authorList>
            <consortium name="DOE Joint Genome Institute"/>
            <person name="Mondo S.J."/>
            <person name="Dannebaum R.O."/>
            <person name="Kuo R.C."/>
            <person name="Labutti K."/>
            <person name="Haridas S."/>
            <person name="Kuo A."/>
            <person name="Salamov A."/>
            <person name="Ahrendt S.R."/>
            <person name="Lipzen A."/>
            <person name="Sullivan W."/>
            <person name="Andreopoulos W.B."/>
            <person name="Clum A."/>
            <person name="Lindquist E."/>
            <person name="Daum C."/>
            <person name="Ramamoorthy G.K."/>
            <person name="Gryganskyi A."/>
            <person name="Culley D."/>
            <person name="Magnuson J.K."/>
            <person name="James T.Y."/>
            <person name="O'Malley M.A."/>
            <person name="Stajich J.E."/>
            <person name="Spatafora J.W."/>
            <person name="Visel A."/>
            <person name="Grigoriev I.V."/>
        </authorList>
    </citation>
    <scope>NUCLEOTIDE SEQUENCE [LARGE SCALE GENOMIC DNA]</scope>
    <source>
        <strain evidence="3 4">NRRL 1336</strain>
    </source>
</reference>
<feature type="compositionally biased region" description="Basic and acidic residues" evidence="1">
    <location>
        <begin position="388"/>
        <end position="419"/>
    </location>
</feature>
<feature type="compositionally biased region" description="Low complexity" evidence="1">
    <location>
        <begin position="446"/>
        <end position="458"/>
    </location>
</feature>
<evidence type="ECO:0000259" key="2">
    <source>
        <dbReference type="Pfam" id="PF23553"/>
    </source>
</evidence>
<dbReference type="OrthoDB" id="2135488at2759"/>
<evidence type="ECO:0000313" key="4">
    <source>
        <dbReference type="Proteomes" id="UP000193560"/>
    </source>
</evidence>
<keyword evidence="4" id="KW-1185">Reference proteome</keyword>
<feature type="compositionally biased region" description="Low complexity" evidence="1">
    <location>
        <begin position="270"/>
        <end position="279"/>
    </location>
</feature>
<proteinExistence type="predicted"/>
<dbReference type="AlphaFoldDB" id="A0A1X2IFZ6"/>
<dbReference type="STRING" id="90262.A0A1X2IFZ6"/>
<feature type="compositionally biased region" description="Polar residues" evidence="1">
    <location>
        <begin position="479"/>
        <end position="488"/>
    </location>
</feature>
<dbReference type="CDD" id="cd22265">
    <property type="entry name" value="UDM1_RNF168"/>
    <property type="match status" value="1"/>
</dbReference>